<evidence type="ECO:0000256" key="2">
    <source>
        <dbReference type="ARBA" id="ARBA00022670"/>
    </source>
</evidence>
<gene>
    <name evidence="5" type="ORF">PHYSODRAFT_493825</name>
</gene>
<dbReference type="EMBL" id="JH159153">
    <property type="protein sequence ID" value="EGZ19505.1"/>
    <property type="molecule type" value="Genomic_DNA"/>
</dbReference>
<dbReference type="GO" id="GO:0008234">
    <property type="term" value="F:cysteine-type peptidase activity"/>
    <property type="evidence" value="ECO:0007669"/>
    <property type="project" value="InterPro"/>
</dbReference>
<name>G4Z5S2_PHYSP</name>
<evidence type="ECO:0000259" key="4">
    <source>
        <dbReference type="PROSITE" id="PS50600"/>
    </source>
</evidence>
<feature type="domain" description="Ubiquitin-like protease family profile" evidence="4">
    <location>
        <begin position="60"/>
        <end position="244"/>
    </location>
</feature>
<dbReference type="InParanoid" id="G4Z5S2"/>
<evidence type="ECO:0000256" key="3">
    <source>
        <dbReference type="ARBA" id="ARBA00022801"/>
    </source>
</evidence>
<dbReference type="STRING" id="1094619.G4Z5S2"/>
<dbReference type="Gene3D" id="3.40.395.10">
    <property type="entry name" value="Adenoviral Proteinase, Chain A"/>
    <property type="match status" value="1"/>
</dbReference>
<comment type="similarity">
    <text evidence="1">Belongs to the peptidase C48 family.</text>
</comment>
<dbReference type="SUPFAM" id="SSF54001">
    <property type="entry name" value="Cysteine proteinases"/>
    <property type="match status" value="1"/>
</dbReference>
<evidence type="ECO:0000313" key="6">
    <source>
        <dbReference type="Proteomes" id="UP000002640"/>
    </source>
</evidence>
<dbReference type="Proteomes" id="UP000002640">
    <property type="component" value="Unassembled WGS sequence"/>
</dbReference>
<dbReference type="InterPro" id="IPR038765">
    <property type="entry name" value="Papain-like_cys_pep_sf"/>
</dbReference>
<dbReference type="OMA" id="MVIAMAY"/>
<protein>
    <recommendedName>
        <fullName evidence="4">Ubiquitin-like protease family profile domain-containing protein</fullName>
    </recommendedName>
</protein>
<keyword evidence="6" id="KW-1185">Reference proteome</keyword>
<dbReference type="AlphaFoldDB" id="G4Z5S2"/>
<keyword evidence="2" id="KW-0645">Protease</keyword>
<dbReference type="RefSeq" id="XP_009522222.1">
    <property type="nucleotide sequence ID" value="XM_009523927.1"/>
</dbReference>
<sequence length="303" mass="34283">MEWLRQVWTDVNLTSVELFETENSAHVLAEPATLDGDGEISTVQLLHQTLAEAVLEKYNSTVLSSDLRLPSGQDSIRFDQIVGFVAGNRMLNDDILRFTLLLMAEQLTTSQTLVFSPHAPMLGFPRPPQHTRLTSVSFMILPVFFSSSNHWGIIIVEVDMDMPTPTIYVFYYESIGADSYLSVMKEIWNKKLLAHLKLWYVQDCDDRARAEGFPFTVVEEAISVPLQPDGTSCGVMVIAMAYSYLTGNRDFPLHKVTKAYVACMRLRILWMVMTKAVIEPIPQLIKEHASKTNKELKKALGRH</sequence>
<dbReference type="PROSITE" id="PS50600">
    <property type="entry name" value="ULP_PROTEASE"/>
    <property type="match status" value="1"/>
</dbReference>
<proteinExistence type="inferred from homology"/>
<reference evidence="5 6" key="1">
    <citation type="journal article" date="2006" name="Science">
        <title>Phytophthora genome sequences uncover evolutionary origins and mechanisms of pathogenesis.</title>
        <authorList>
            <person name="Tyler B.M."/>
            <person name="Tripathy S."/>
            <person name="Zhang X."/>
            <person name="Dehal P."/>
            <person name="Jiang R.H."/>
            <person name="Aerts A."/>
            <person name="Arredondo F.D."/>
            <person name="Baxter L."/>
            <person name="Bensasson D."/>
            <person name="Beynon J.L."/>
            <person name="Chapman J."/>
            <person name="Damasceno C.M."/>
            <person name="Dorrance A.E."/>
            <person name="Dou D."/>
            <person name="Dickerman A.W."/>
            <person name="Dubchak I.L."/>
            <person name="Garbelotto M."/>
            <person name="Gijzen M."/>
            <person name="Gordon S.G."/>
            <person name="Govers F."/>
            <person name="Grunwald N.J."/>
            <person name="Huang W."/>
            <person name="Ivors K.L."/>
            <person name="Jones R.W."/>
            <person name="Kamoun S."/>
            <person name="Krampis K."/>
            <person name="Lamour K.H."/>
            <person name="Lee M.K."/>
            <person name="McDonald W.H."/>
            <person name="Medina M."/>
            <person name="Meijer H.J."/>
            <person name="Nordberg E.K."/>
            <person name="Maclean D.J."/>
            <person name="Ospina-Giraldo M.D."/>
            <person name="Morris P.F."/>
            <person name="Phuntumart V."/>
            <person name="Putnam N.H."/>
            <person name="Rash S."/>
            <person name="Rose J.K."/>
            <person name="Sakihama Y."/>
            <person name="Salamov A.A."/>
            <person name="Savidor A."/>
            <person name="Scheuring C.F."/>
            <person name="Smith B.M."/>
            <person name="Sobral B.W."/>
            <person name="Terry A."/>
            <person name="Torto-Alalibo T.A."/>
            <person name="Win J."/>
            <person name="Xu Z."/>
            <person name="Zhang H."/>
            <person name="Grigoriev I.V."/>
            <person name="Rokhsar D.S."/>
            <person name="Boore J.L."/>
        </authorList>
    </citation>
    <scope>NUCLEOTIDE SEQUENCE [LARGE SCALE GENOMIC DNA]</scope>
    <source>
        <strain evidence="5 6">P6497</strain>
    </source>
</reference>
<evidence type="ECO:0000256" key="1">
    <source>
        <dbReference type="ARBA" id="ARBA00005234"/>
    </source>
</evidence>
<dbReference type="GeneID" id="20656990"/>
<evidence type="ECO:0000313" key="5">
    <source>
        <dbReference type="EMBL" id="EGZ19505.1"/>
    </source>
</evidence>
<organism evidence="5 6">
    <name type="scientific">Phytophthora sojae (strain P6497)</name>
    <name type="common">Soybean stem and root rot agent</name>
    <name type="synonym">Phytophthora megasperma f. sp. glycines</name>
    <dbReference type="NCBI Taxonomy" id="1094619"/>
    <lineage>
        <taxon>Eukaryota</taxon>
        <taxon>Sar</taxon>
        <taxon>Stramenopiles</taxon>
        <taxon>Oomycota</taxon>
        <taxon>Peronosporomycetes</taxon>
        <taxon>Peronosporales</taxon>
        <taxon>Peronosporaceae</taxon>
        <taxon>Phytophthora</taxon>
    </lineage>
</organism>
<keyword evidence="3" id="KW-0378">Hydrolase</keyword>
<dbReference type="KEGG" id="psoj:PHYSODRAFT_493825"/>
<accession>G4Z5S2</accession>
<dbReference type="GO" id="GO:0006508">
    <property type="term" value="P:proteolysis"/>
    <property type="evidence" value="ECO:0007669"/>
    <property type="project" value="UniProtKB-KW"/>
</dbReference>
<dbReference type="InterPro" id="IPR003653">
    <property type="entry name" value="Peptidase_C48_C"/>
</dbReference>